<name>A0ABU5QEP2_9BACT</name>
<feature type="domain" description="YknX-like C-terminal permuted SH3-like" evidence="4">
    <location>
        <begin position="269"/>
        <end position="339"/>
    </location>
</feature>
<dbReference type="SUPFAM" id="SSF111369">
    <property type="entry name" value="HlyD-like secretion proteins"/>
    <property type="match status" value="1"/>
</dbReference>
<dbReference type="InterPro" id="IPR058625">
    <property type="entry name" value="MdtA-like_BSH"/>
</dbReference>
<comment type="similarity">
    <text evidence="1">Belongs to the membrane fusion protein (MFP) (TC 8.A.1) family.</text>
</comment>
<dbReference type="NCBIfam" id="TIGR01730">
    <property type="entry name" value="RND_mfp"/>
    <property type="match status" value="1"/>
</dbReference>
<dbReference type="InterPro" id="IPR058637">
    <property type="entry name" value="YknX-like_C"/>
</dbReference>
<dbReference type="EMBL" id="JAYFUM010000023">
    <property type="protein sequence ID" value="MEA5141027.1"/>
    <property type="molecule type" value="Genomic_DNA"/>
</dbReference>
<protein>
    <submittedName>
        <fullName evidence="5">Efflux RND transporter periplasmic adaptor subunit</fullName>
    </submittedName>
</protein>
<evidence type="ECO:0000259" key="2">
    <source>
        <dbReference type="Pfam" id="PF25917"/>
    </source>
</evidence>
<dbReference type="Gene3D" id="1.10.287.470">
    <property type="entry name" value="Helix hairpin bin"/>
    <property type="match status" value="1"/>
</dbReference>
<reference evidence="5 6" key="1">
    <citation type="submission" date="2023-12" db="EMBL/GenBank/DDBJ databases">
        <title>Novel species of the genus Arcicella isolated from rivers.</title>
        <authorList>
            <person name="Lu H."/>
        </authorList>
    </citation>
    <scope>NUCLEOTIDE SEQUENCE [LARGE SCALE GENOMIC DNA]</scope>
    <source>
        <strain evidence="5 6">KCTC 23307</strain>
    </source>
</reference>
<comment type="caution">
    <text evidence="5">The sequence shown here is derived from an EMBL/GenBank/DDBJ whole genome shotgun (WGS) entry which is preliminary data.</text>
</comment>
<dbReference type="InterPro" id="IPR058792">
    <property type="entry name" value="Beta-barrel_RND_2"/>
</dbReference>
<dbReference type="Gene3D" id="2.40.50.100">
    <property type="match status" value="1"/>
</dbReference>
<dbReference type="Pfam" id="PF25989">
    <property type="entry name" value="YknX_C"/>
    <property type="match status" value="1"/>
</dbReference>
<organism evidence="5 6">
    <name type="scientific">Arcicella rigui</name>
    <dbReference type="NCBI Taxonomy" id="797020"/>
    <lineage>
        <taxon>Bacteria</taxon>
        <taxon>Pseudomonadati</taxon>
        <taxon>Bacteroidota</taxon>
        <taxon>Cytophagia</taxon>
        <taxon>Cytophagales</taxon>
        <taxon>Flectobacillaceae</taxon>
        <taxon>Arcicella</taxon>
    </lineage>
</organism>
<dbReference type="InterPro" id="IPR006143">
    <property type="entry name" value="RND_pump_MFP"/>
</dbReference>
<evidence type="ECO:0000259" key="4">
    <source>
        <dbReference type="Pfam" id="PF25989"/>
    </source>
</evidence>
<gene>
    <name evidence="5" type="ORF">VB248_17885</name>
</gene>
<dbReference type="Proteomes" id="UP001302949">
    <property type="component" value="Unassembled WGS sequence"/>
</dbReference>
<dbReference type="Gene3D" id="2.40.420.20">
    <property type="match status" value="1"/>
</dbReference>
<dbReference type="PANTHER" id="PTHR30469:SF15">
    <property type="entry name" value="HLYD FAMILY OF SECRETION PROTEINS"/>
    <property type="match status" value="1"/>
</dbReference>
<feature type="domain" description="Multidrug resistance protein MdtA-like barrel-sandwich hybrid" evidence="2">
    <location>
        <begin position="60"/>
        <end position="184"/>
    </location>
</feature>
<proteinExistence type="inferred from homology"/>
<dbReference type="PANTHER" id="PTHR30469">
    <property type="entry name" value="MULTIDRUG RESISTANCE PROTEIN MDTA"/>
    <property type="match status" value="1"/>
</dbReference>
<sequence>MTQVLPLVVYTVMLSSCGNKQPEQQQSKSLVRVSTQEVQQINRIQSLSYTGSIEPDNTSRIGFAVAGVINQVVAKEGQFVRQGQLLASIDATEYENALIIAKAGLEQAEDMYQRLNDLYQKGSLPAKDFIDIKTKVAQAQANKNINTKHIADSKLYAPISGIITEKLVEKGSMAAPGVPAFSIIKTDKVYAKITVPEAEIGNFKQGMVASIHIPTLGESLKGTVAIINPQADAISKTYIVKIQLNNTQNRILPGMNTTVDIQPNRVVPALTIPANAVVRDADDITYVYVMNGDKKVQRKRVTVGSLIGTKEVIVKEGLNLNERIVVEGQSKLHDGSEVQL</sequence>
<evidence type="ECO:0000313" key="6">
    <source>
        <dbReference type="Proteomes" id="UP001302949"/>
    </source>
</evidence>
<evidence type="ECO:0000256" key="1">
    <source>
        <dbReference type="ARBA" id="ARBA00009477"/>
    </source>
</evidence>
<keyword evidence="6" id="KW-1185">Reference proteome</keyword>
<dbReference type="Pfam" id="PF25917">
    <property type="entry name" value="BSH_RND"/>
    <property type="match status" value="1"/>
</dbReference>
<feature type="domain" description="CusB-like beta-barrel" evidence="3">
    <location>
        <begin position="189"/>
        <end position="263"/>
    </location>
</feature>
<accession>A0ABU5QEP2</accession>
<dbReference type="Gene3D" id="2.40.30.170">
    <property type="match status" value="1"/>
</dbReference>
<evidence type="ECO:0000259" key="3">
    <source>
        <dbReference type="Pfam" id="PF25954"/>
    </source>
</evidence>
<dbReference type="RefSeq" id="WP_323298183.1">
    <property type="nucleotide sequence ID" value="NZ_JAYFUM010000023.1"/>
</dbReference>
<evidence type="ECO:0000313" key="5">
    <source>
        <dbReference type="EMBL" id="MEA5141027.1"/>
    </source>
</evidence>
<dbReference type="Pfam" id="PF25954">
    <property type="entry name" value="Beta-barrel_RND_2"/>
    <property type="match status" value="1"/>
</dbReference>